<comment type="caution">
    <text evidence="1">The sequence shown here is derived from an EMBL/GenBank/DDBJ whole genome shotgun (WGS) entry which is preliminary data.</text>
</comment>
<evidence type="ECO:0000313" key="1">
    <source>
        <dbReference type="EMBL" id="KRY04853.1"/>
    </source>
</evidence>
<dbReference type="EMBL" id="JYDI01005359">
    <property type="protein sequence ID" value="KRY04853.1"/>
    <property type="molecule type" value="Genomic_DNA"/>
</dbReference>
<gene>
    <name evidence="1" type="ORF">T03_14263</name>
</gene>
<evidence type="ECO:0000313" key="2">
    <source>
        <dbReference type="Proteomes" id="UP000054653"/>
    </source>
</evidence>
<accession>A0A0V0YX05</accession>
<name>A0A0V0YX05_TRIBR</name>
<dbReference type="Proteomes" id="UP000054653">
    <property type="component" value="Unassembled WGS sequence"/>
</dbReference>
<proteinExistence type="predicted"/>
<organism evidence="1 2">
    <name type="scientific">Trichinella britovi</name>
    <name type="common">Parasitic roundworm</name>
    <dbReference type="NCBI Taxonomy" id="45882"/>
    <lineage>
        <taxon>Eukaryota</taxon>
        <taxon>Metazoa</taxon>
        <taxon>Ecdysozoa</taxon>
        <taxon>Nematoda</taxon>
        <taxon>Enoplea</taxon>
        <taxon>Dorylaimia</taxon>
        <taxon>Trichinellida</taxon>
        <taxon>Trichinellidae</taxon>
        <taxon>Trichinella</taxon>
    </lineage>
</organism>
<protein>
    <submittedName>
        <fullName evidence="1">Uncharacterized protein</fullName>
    </submittedName>
</protein>
<keyword evidence="2" id="KW-1185">Reference proteome</keyword>
<reference evidence="1 2" key="1">
    <citation type="submission" date="2015-01" db="EMBL/GenBank/DDBJ databases">
        <title>Evolution of Trichinella species and genotypes.</title>
        <authorList>
            <person name="Korhonen P.K."/>
            <person name="Edoardo P."/>
            <person name="Giuseppe L.R."/>
            <person name="Gasser R.B."/>
        </authorList>
    </citation>
    <scope>NUCLEOTIDE SEQUENCE [LARGE SCALE GENOMIC DNA]</scope>
    <source>
        <strain evidence="1">ISS120</strain>
    </source>
</reference>
<dbReference type="AlphaFoldDB" id="A0A0V0YX05"/>
<sequence>MELSCNGSRMVEFWYRNVFRHYNEKLFQYGLRCP</sequence>